<keyword evidence="2" id="KW-1185">Reference proteome</keyword>
<dbReference type="Gramene" id="OMERI10G03530.1">
    <property type="protein sequence ID" value="OMERI10G03530.1"/>
    <property type="gene ID" value="OMERI10G03530"/>
</dbReference>
<evidence type="ECO:0000313" key="2">
    <source>
        <dbReference type="Proteomes" id="UP000008021"/>
    </source>
</evidence>
<evidence type="ECO:0000313" key="1">
    <source>
        <dbReference type="EnsemblPlants" id="OMERI10G03530.1"/>
    </source>
</evidence>
<dbReference type="EnsemblPlants" id="OMERI10G03530.1">
    <property type="protein sequence ID" value="OMERI10G03530.1"/>
    <property type="gene ID" value="OMERI10G03530"/>
</dbReference>
<dbReference type="AlphaFoldDB" id="A0A0E0EWC8"/>
<protein>
    <submittedName>
        <fullName evidence="1">Uncharacterized protein</fullName>
    </submittedName>
</protein>
<accession>A0A0E0EWC8</accession>
<proteinExistence type="predicted"/>
<dbReference type="Proteomes" id="UP000008021">
    <property type="component" value="Chromosome 10"/>
</dbReference>
<name>A0A0E0EWC8_9ORYZ</name>
<reference evidence="1" key="1">
    <citation type="submission" date="2015-04" db="UniProtKB">
        <authorList>
            <consortium name="EnsemblPlants"/>
        </authorList>
    </citation>
    <scope>IDENTIFICATION</scope>
</reference>
<organism evidence="1">
    <name type="scientific">Oryza meridionalis</name>
    <dbReference type="NCBI Taxonomy" id="40149"/>
    <lineage>
        <taxon>Eukaryota</taxon>
        <taxon>Viridiplantae</taxon>
        <taxon>Streptophyta</taxon>
        <taxon>Embryophyta</taxon>
        <taxon>Tracheophyta</taxon>
        <taxon>Spermatophyta</taxon>
        <taxon>Magnoliopsida</taxon>
        <taxon>Liliopsida</taxon>
        <taxon>Poales</taxon>
        <taxon>Poaceae</taxon>
        <taxon>BOP clade</taxon>
        <taxon>Oryzoideae</taxon>
        <taxon>Oryzeae</taxon>
        <taxon>Oryzinae</taxon>
        <taxon>Oryza</taxon>
    </lineage>
</organism>
<reference evidence="1" key="2">
    <citation type="submission" date="2018-05" db="EMBL/GenBank/DDBJ databases">
        <title>OmerRS3 (Oryza meridionalis Reference Sequence Version 3).</title>
        <authorList>
            <person name="Zhang J."/>
            <person name="Kudrna D."/>
            <person name="Lee S."/>
            <person name="Talag J."/>
            <person name="Welchert J."/>
            <person name="Wing R.A."/>
        </authorList>
    </citation>
    <scope>NUCLEOTIDE SEQUENCE [LARGE SCALE GENOMIC DNA]</scope>
    <source>
        <strain evidence="1">cv. OR44</strain>
    </source>
</reference>
<sequence>MDDDKVDAWMAKKTMSTMFLGPKGNTTTTTSTQLPIDVVVGGPLAASLNMDHELGHYGPRDRCRDPPSARRIEELGDSVEHGGCSAEIIEGSTYNNCHGSSYDRWHDLEKSTKM</sequence>
<dbReference type="HOGENOM" id="CLU_170638_0_0_1"/>